<feature type="compositionally biased region" description="Gly residues" evidence="2">
    <location>
        <begin position="239"/>
        <end position="252"/>
    </location>
</feature>
<proteinExistence type="inferred from homology"/>
<comment type="caution">
    <text evidence="3">The sequence shown here is derived from an EMBL/GenBank/DDBJ whole genome shotgun (WGS) entry which is preliminary data.</text>
</comment>
<dbReference type="Pfam" id="PF03398">
    <property type="entry name" value="Ist1"/>
    <property type="match status" value="1"/>
</dbReference>
<evidence type="ECO:0000256" key="1">
    <source>
        <dbReference type="ARBA" id="ARBA00005536"/>
    </source>
</evidence>
<evidence type="ECO:0000256" key="2">
    <source>
        <dbReference type="SAM" id="MobiDB-lite"/>
    </source>
</evidence>
<feature type="region of interest" description="Disordered" evidence="2">
    <location>
        <begin position="239"/>
        <end position="368"/>
    </location>
</feature>
<dbReference type="PANTHER" id="PTHR12161">
    <property type="entry name" value="IST1 FAMILY MEMBER"/>
    <property type="match status" value="1"/>
</dbReference>
<evidence type="ECO:0000313" key="3">
    <source>
        <dbReference type="EMBL" id="CAB9505799.1"/>
    </source>
</evidence>
<evidence type="ECO:0000313" key="4">
    <source>
        <dbReference type="Proteomes" id="UP001153069"/>
    </source>
</evidence>
<dbReference type="InterPro" id="IPR042277">
    <property type="entry name" value="IST1-like"/>
</dbReference>
<comment type="similarity">
    <text evidence="1">Belongs to the IST1 family.</text>
</comment>
<keyword evidence="4" id="KW-1185">Reference proteome</keyword>
<dbReference type="EMBL" id="CAICTM010000243">
    <property type="protein sequence ID" value="CAB9505799.1"/>
    <property type="molecule type" value="Genomic_DNA"/>
</dbReference>
<sequence length="368" mass="39277">MFGGFKGTKLKPQLKMAVSRFAIASNKKSAIMKQNMREVALLLAEDPPKEEKARIRAEALIRDDNMIEAYEILQLECELLSERIKLLESQKQCPPDLLSCISDLIYACPRVDIPELNEIRKQFRAKYGKDFEKAALENKGGVLNERVVSKLSVHPPAAYLVQTYLEKIAEQYEVDWQPTIKLSSEQMIEPMAAPVGYSVQAAQGTGLGPDAQAMTGTQNSDEEIGFSKLDAIPPPAPGFGGGTASVSGGGSGPVVSATPYQSPKNTDNLPTTTAYVNGGASTTSSVTQPTTANNMNGTPSAPSAASDYDEVDIFVPTIPTAPPGGVSPMNGNKSQDDDDDDQKPPAAGGSSGGSTYEDLAARFEQLKK</sequence>
<feature type="compositionally biased region" description="Polar residues" evidence="2">
    <location>
        <begin position="260"/>
        <end position="303"/>
    </location>
</feature>
<dbReference type="AlphaFoldDB" id="A0A9N8DRV3"/>
<protein>
    <submittedName>
        <fullName evidence="3">IST1 homolog</fullName>
    </submittedName>
</protein>
<accession>A0A9N8DRV3</accession>
<dbReference type="Proteomes" id="UP001153069">
    <property type="component" value="Unassembled WGS sequence"/>
</dbReference>
<dbReference type="FunFam" id="1.20.1260.60:FF:000002">
    <property type="entry name" value="Vacuolar protein sorting-associated protein IST1"/>
    <property type="match status" value="1"/>
</dbReference>
<dbReference type="OrthoDB" id="29853at2759"/>
<reference evidence="3" key="1">
    <citation type="submission" date="2020-06" db="EMBL/GenBank/DDBJ databases">
        <authorList>
            <consortium name="Plant Systems Biology data submission"/>
        </authorList>
    </citation>
    <scope>NUCLEOTIDE SEQUENCE</scope>
    <source>
        <strain evidence="3">D6</strain>
    </source>
</reference>
<dbReference type="GO" id="GO:0015031">
    <property type="term" value="P:protein transport"/>
    <property type="evidence" value="ECO:0007669"/>
    <property type="project" value="InterPro"/>
</dbReference>
<dbReference type="InterPro" id="IPR005061">
    <property type="entry name" value="Ist1"/>
</dbReference>
<organism evidence="3 4">
    <name type="scientific">Seminavis robusta</name>
    <dbReference type="NCBI Taxonomy" id="568900"/>
    <lineage>
        <taxon>Eukaryota</taxon>
        <taxon>Sar</taxon>
        <taxon>Stramenopiles</taxon>
        <taxon>Ochrophyta</taxon>
        <taxon>Bacillariophyta</taxon>
        <taxon>Bacillariophyceae</taxon>
        <taxon>Bacillariophycidae</taxon>
        <taxon>Naviculales</taxon>
        <taxon>Naviculaceae</taxon>
        <taxon>Seminavis</taxon>
    </lineage>
</organism>
<feature type="compositionally biased region" description="Basic and acidic residues" evidence="2">
    <location>
        <begin position="359"/>
        <end position="368"/>
    </location>
</feature>
<name>A0A9N8DRV3_9STRA</name>
<dbReference type="Gene3D" id="1.20.1260.60">
    <property type="entry name" value="Vacuolar protein sorting-associated protein Ist1"/>
    <property type="match status" value="1"/>
</dbReference>
<dbReference type="PANTHER" id="PTHR12161:SF5">
    <property type="entry name" value="IST1 HOMOLOG"/>
    <property type="match status" value="1"/>
</dbReference>
<gene>
    <name evidence="3" type="ORF">SEMRO_244_G097100.1</name>
</gene>